<dbReference type="InterPro" id="IPR007995">
    <property type="entry name" value="DUF742"/>
</dbReference>
<dbReference type="AlphaFoldDB" id="A0A6N9YH74"/>
<evidence type="ECO:0000313" key="1">
    <source>
        <dbReference type="EMBL" id="NED94353.1"/>
    </source>
</evidence>
<dbReference type="RefSeq" id="WP_163816106.1">
    <property type="nucleotide sequence ID" value="NZ_JAAGOB010000002.1"/>
</dbReference>
<reference evidence="1 2" key="1">
    <citation type="submission" date="2020-02" db="EMBL/GenBank/DDBJ databases">
        <authorList>
            <person name="Li X.-J."/>
            <person name="Feng X.-M."/>
        </authorList>
    </citation>
    <scope>NUCLEOTIDE SEQUENCE [LARGE SCALE GENOMIC DNA]</scope>
    <source>
        <strain evidence="1 2">CGMCC 4.7225</strain>
    </source>
</reference>
<proteinExistence type="predicted"/>
<comment type="caution">
    <text evidence="1">The sequence shown here is derived from an EMBL/GenBank/DDBJ whole genome shotgun (WGS) entry which is preliminary data.</text>
</comment>
<dbReference type="PANTHER" id="PTHR36221">
    <property type="entry name" value="DUF742 DOMAIN-CONTAINING PROTEIN"/>
    <property type="match status" value="1"/>
</dbReference>
<dbReference type="PANTHER" id="PTHR36221:SF1">
    <property type="entry name" value="DUF742 DOMAIN-CONTAINING PROTEIN"/>
    <property type="match status" value="1"/>
</dbReference>
<dbReference type="EMBL" id="JAAGOB010000002">
    <property type="protein sequence ID" value="NED94353.1"/>
    <property type="molecule type" value="Genomic_DNA"/>
</dbReference>
<dbReference type="Pfam" id="PF05331">
    <property type="entry name" value="DUF742"/>
    <property type="match status" value="1"/>
</dbReference>
<dbReference type="InterPro" id="IPR036390">
    <property type="entry name" value="WH_DNA-bd_sf"/>
</dbReference>
<accession>A0A6N9YH74</accession>
<sequence length="126" mass="13941">MSDSTPQWYDDEAGPLVRLFAMTAGRARSKNSDETFDLMATVEADASAYDVPTLSPEQRIILRICLRHPQTVTDIASESNLPLGVVRVLLGDLMEAGHIRVSRPVQPTQLPDTRILREVIDGLRAL</sequence>
<protein>
    <submittedName>
        <fullName evidence="1">DUF742 domain-containing protein</fullName>
    </submittedName>
</protein>
<dbReference type="SUPFAM" id="SSF46785">
    <property type="entry name" value="Winged helix' DNA-binding domain"/>
    <property type="match status" value="1"/>
</dbReference>
<name>A0A6N9YH74_9ACTN</name>
<keyword evidence="2" id="KW-1185">Reference proteome</keyword>
<gene>
    <name evidence="1" type="ORF">G1H11_03405</name>
</gene>
<dbReference type="Proteomes" id="UP000469185">
    <property type="component" value="Unassembled WGS sequence"/>
</dbReference>
<organism evidence="1 2">
    <name type="scientific">Phytoactinopolyspora alkaliphila</name>
    <dbReference type="NCBI Taxonomy" id="1783498"/>
    <lineage>
        <taxon>Bacteria</taxon>
        <taxon>Bacillati</taxon>
        <taxon>Actinomycetota</taxon>
        <taxon>Actinomycetes</taxon>
        <taxon>Jiangellales</taxon>
        <taxon>Jiangellaceae</taxon>
        <taxon>Phytoactinopolyspora</taxon>
    </lineage>
</organism>
<evidence type="ECO:0000313" key="2">
    <source>
        <dbReference type="Proteomes" id="UP000469185"/>
    </source>
</evidence>